<gene>
    <name evidence="2" type="ORF">F7231_12510</name>
</gene>
<dbReference type="Pfam" id="PF00581">
    <property type="entry name" value="Rhodanese"/>
    <property type="match status" value="1"/>
</dbReference>
<dbReference type="PROSITE" id="PS50206">
    <property type="entry name" value="RHODANESE_3"/>
    <property type="match status" value="1"/>
</dbReference>
<dbReference type="PANTHER" id="PTHR44086">
    <property type="entry name" value="THIOSULFATE SULFURTRANSFERASE RDL2, MITOCHONDRIAL-RELATED"/>
    <property type="match status" value="1"/>
</dbReference>
<reference evidence="3" key="1">
    <citation type="submission" date="2019-09" db="EMBL/GenBank/DDBJ databases">
        <authorList>
            <person name="Jung D.-H."/>
        </authorList>
    </citation>
    <scope>NUCLEOTIDE SEQUENCE [LARGE SCALE GENOMIC DNA]</scope>
    <source>
        <strain evidence="3">JA-25</strain>
    </source>
</reference>
<comment type="caution">
    <text evidence="2">The sequence shown here is derived from an EMBL/GenBank/DDBJ whole genome shotgun (WGS) entry which is preliminary data.</text>
</comment>
<dbReference type="InterPro" id="IPR001763">
    <property type="entry name" value="Rhodanese-like_dom"/>
</dbReference>
<keyword evidence="3" id="KW-1185">Reference proteome</keyword>
<dbReference type="InterPro" id="IPR036873">
    <property type="entry name" value="Rhodanese-like_dom_sf"/>
</dbReference>
<dbReference type="SUPFAM" id="SSF52821">
    <property type="entry name" value="Rhodanese/Cell cycle control phosphatase"/>
    <property type="match status" value="1"/>
</dbReference>
<protein>
    <submittedName>
        <fullName evidence="2">Rhodanese-like domain-containing protein</fullName>
    </submittedName>
</protein>
<dbReference type="PANTHER" id="PTHR44086:SF13">
    <property type="entry name" value="THIOSULFATE SULFURTRANSFERASE PSPE"/>
    <property type="match status" value="1"/>
</dbReference>
<dbReference type="EMBL" id="WAEL01000004">
    <property type="protein sequence ID" value="NID10993.1"/>
    <property type="molecule type" value="Genomic_DNA"/>
</dbReference>
<dbReference type="RefSeq" id="WP_166692143.1">
    <property type="nucleotide sequence ID" value="NZ_WAEL01000004.1"/>
</dbReference>
<evidence type="ECO:0000313" key="3">
    <source>
        <dbReference type="Proteomes" id="UP000606008"/>
    </source>
</evidence>
<dbReference type="Gene3D" id="3.40.250.10">
    <property type="entry name" value="Rhodanese-like domain"/>
    <property type="match status" value="1"/>
</dbReference>
<reference evidence="3" key="2">
    <citation type="submission" date="2023-07" db="EMBL/GenBank/DDBJ databases">
        <authorList>
            <person name="Jung D.-H."/>
        </authorList>
    </citation>
    <scope>NUCLEOTIDE SEQUENCE [LARGE SCALE GENOMIC DNA]</scope>
    <source>
        <strain evidence="3">JA-25</strain>
    </source>
</reference>
<dbReference type="Proteomes" id="UP000606008">
    <property type="component" value="Unassembled WGS sequence"/>
</dbReference>
<sequence>MPTPLRHLAIAAFVTLAWICTPDNPCNGTPFTRSGAVADTTEKDLDAQQALAFIQAHPQAIILDVRTPDEYAAGHINKSRNINVYDTTFAAQVAALDRSKTYVVHCAAGPRSRKAVAIMESLGFKHIHHLNGGFNGWKQAGQPVVKQ</sequence>
<accession>A0ABX0QJG3</accession>
<feature type="domain" description="Rhodanese" evidence="1">
    <location>
        <begin position="56"/>
        <end position="146"/>
    </location>
</feature>
<dbReference type="CDD" id="cd00158">
    <property type="entry name" value="RHOD"/>
    <property type="match status" value="1"/>
</dbReference>
<name>A0ABX0QJG3_9BACT</name>
<proteinExistence type="predicted"/>
<dbReference type="SMART" id="SM00450">
    <property type="entry name" value="RHOD"/>
    <property type="match status" value="1"/>
</dbReference>
<evidence type="ECO:0000259" key="1">
    <source>
        <dbReference type="PROSITE" id="PS50206"/>
    </source>
</evidence>
<evidence type="ECO:0000313" key="2">
    <source>
        <dbReference type="EMBL" id="NID10993.1"/>
    </source>
</evidence>
<organism evidence="2 3">
    <name type="scientific">Fibrivirga algicola</name>
    <dbReference type="NCBI Taxonomy" id="2950420"/>
    <lineage>
        <taxon>Bacteria</taxon>
        <taxon>Pseudomonadati</taxon>
        <taxon>Bacteroidota</taxon>
        <taxon>Cytophagia</taxon>
        <taxon>Cytophagales</taxon>
        <taxon>Spirosomataceae</taxon>
        <taxon>Fibrivirga</taxon>
    </lineage>
</organism>